<keyword evidence="8" id="KW-0800">Toxin</keyword>
<accession>A0A418MK40</accession>
<dbReference type="Pfam" id="PF01850">
    <property type="entry name" value="PIN"/>
    <property type="match status" value="1"/>
</dbReference>
<keyword evidence="4 8" id="KW-0479">Metal-binding</keyword>
<dbReference type="InterPro" id="IPR022907">
    <property type="entry name" value="VapC_family"/>
</dbReference>
<evidence type="ECO:0000256" key="2">
    <source>
        <dbReference type="ARBA" id="ARBA00022649"/>
    </source>
</evidence>
<evidence type="ECO:0000313" key="11">
    <source>
        <dbReference type="Proteomes" id="UP000283523"/>
    </source>
</evidence>
<dbReference type="PANTHER" id="PTHR33653:SF1">
    <property type="entry name" value="RIBONUCLEASE VAPC2"/>
    <property type="match status" value="1"/>
</dbReference>
<dbReference type="HAMAP" id="MF_00265">
    <property type="entry name" value="VapC_Nob1"/>
    <property type="match status" value="1"/>
</dbReference>
<dbReference type="InterPro" id="IPR029060">
    <property type="entry name" value="PIN-like_dom_sf"/>
</dbReference>
<keyword evidence="5 8" id="KW-0378">Hydrolase</keyword>
<sequence length="123" mass="13301">MVVDTSVFIEHIRAKDKASTSLTSIASVQDKYVSSATIYELYCGATSAGKAAELAVLLSDFVELSFDRLVAIKAAELFINLKRRNQLVGPLDILIAATALVHNLPVKTLNISHFGRVDGLIIL</sequence>
<comment type="cofactor">
    <cofactor evidence="1 8">
        <name>Mg(2+)</name>
        <dbReference type="ChEBI" id="CHEBI:18420"/>
    </cofactor>
</comment>
<comment type="caution">
    <text evidence="10">The sequence shown here is derived from an EMBL/GenBank/DDBJ whole genome shotgun (WGS) entry which is preliminary data.</text>
</comment>
<keyword evidence="2 8" id="KW-1277">Toxin-antitoxin system</keyword>
<evidence type="ECO:0000256" key="1">
    <source>
        <dbReference type="ARBA" id="ARBA00001946"/>
    </source>
</evidence>
<organism evidence="10 11">
    <name type="scientific">Fibrisoma montanum</name>
    <dbReference type="NCBI Taxonomy" id="2305895"/>
    <lineage>
        <taxon>Bacteria</taxon>
        <taxon>Pseudomonadati</taxon>
        <taxon>Bacteroidota</taxon>
        <taxon>Cytophagia</taxon>
        <taxon>Cytophagales</taxon>
        <taxon>Spirosomataceae</taxon>
        <taxon>Fibrisoma</taxon>
    </lineage>
</organism>
<comment type="similarity">
    <text evidence="7 8">Belongs to the PINc/VapC protein family.</text>
</comment>
<dbReference type="EC" id="3.1.-.-" evidence="8"/>
<dbReference type="AlphaFoldDB" id="A0A418MK40"/>
<dbReference type="OrthoDB" id="9804823at2"/>
<dbReference type="GO" id="GO:0000287">
    <property type="term" value="F:magnesium ion binding"/>
    <property type="evidence" value="ECO:0007669"/>
    <property type="project" value="UniProtKB-UniRule"/>
</dbReference>
<evidence type="ECO:0000259" key="9">
    <source>
        <dbReference type="Pfam" id="PF01850"/>
    </source>
</evidence>
<protein>
    <recommendedName>
        <fullName evidence="8">Ribonuclease VapC</fullName>
        <shortName evidence="8">RNase VapC</shortName>
        <ecNumber evidence="8">3.1.-.-</ecNumber>
    </recommendedName>
    <alternativeName>
        <fullName evidence="8">Toxin VapC</fullName>
    </alternativeName>
</protein>
<dbReference type="InterPro" id="IPR002716">
    <property type="entry name" value="PIN_dom"/>
</dbReference>
<evidence type="ECO:0000256" key="5">
    <source>
        <dbReference type="ARBA" id="ARBA00022801"/>
    </source>
</evidence>
<keyword evidence="11" id="KW-1185">Reference proteome</keyword>
<comment type="function">
    <text evidence="8">Toxic component of a toxin-antitoxin (TA) system. An RNase.</text>
</comment>
<keyword evidence="3 8" id="KW-0540">Nuclease</keyword>
<dbReference type="Proteomes" id="UP000283523">
    <property type="component" value="Unassembled WGS sequence"/>
</dbReference>
<evidence type="ECO:0000256" key="3">
    <source>
        <dbReference type="ARBA" id="ARBA00022722"/>
    </source>
</evidence>
<gene>
    <name evidence="8" type="primary">vapC</name>
    <name evidence="10" type="ORF">DYU11_05150</name>
</gene>
<evidence type="ECO:0000256" key="4">
    <source>
        <dbReference type="ARBA" id="ARBA00022723"/>
    </source>
</evidence>
<dbReference type="GO" id="GO:0090729">
    <property type="term" value="F:toxin activity"/>
    <property type="evidence" value="ECO:0007669"/>
    <property type="project" value="UniProtKB-KW"/>
</dbReference>
<dbReference type="InterPro" id="IPR050556">
    <property type="entry name" value="Type_II_TA_system_RNase"/>
</dbReference>
<proteinExistence type="inferred from homology"/>
<dbReference type="GO" id="GO:0016787">
    <property type="term" value="F:hydrolase activity"/>
    <property type="evidence" value="ECO:0007669"/>
    <property type="project" value="UniProtKB-KW"/>
</dbReference>
<feature type="binding site" evidence="8">
    <location>
        <position position="92"/>
    </location>
    <ligand>
        <name>Mg(2+)</name>
        <dbReference type="ChEBI" id="CHEBI:18420"/>
    </ligand>
</feature>
<evidence type="ECO:0000313" key="10">
    <source>
        <dbReference type="EMBL" id="RIV27691.1"/>
    </source>
</evidence>
<name>A0A418MK40_9BACT</name>
<dbReference type="GO" id="GO:0004540">
    <property type="term" value="F:RNA nuclease activity"/>
    <property type="evidence" value="ECO:0007669"/>
    <property type="project" value="InterPro"/>
</dbReference>
<dbReference type="SUPFAM" id="SSF88723">
    <property type="entry name" value="PIN domain-like"/>
    <property type="match status" value="1"/>
</dbReference>
<dbReference type="CDD" id="cd09881">
    <property type="entry name" value="PIN_VapC4-5_FitB-like"/>
    <property type="match status" value="1"/>
</dbReference>
<dbReference type="RefSeq" id="WP_119666531.1">
    <property type="nucleotide sequence ID" value="NZ_QXED01000001.1"/>
</dbReference>
<keyword evidence="6 8" id="KW-0460">Magnesium</keyword>
<reference evidence="10 11" key="1">
    <citation type="submission" date="2018-08" db="EMBL/GenBank/DDBJ databases">
        <title>Fibrisoma montanum sp. nov., isolated from Danxia mountain soil.</title>
        <authorList>
            <person name="Huang Y."/>
        </authorList>
    </citation>
    <scope>NUCLEOTIDE SEQUENCE [LARGE SCALE GENOMIC DNA]</scope>
    <source>
        <strain evidence="10 11">HYT19</strain>
    </source>
</reference>
<dbReference type="EMBL" id="QXED01000001">
    <property type="protein sequence ID" value="RIV27691.1"/>
    <property type="molecule type" value="Genomic_DNA"/>
</dbReference>
<evidence type="ECO:0000256" key="8">
    <source>
        <dbReference type="HAMAP-Rule" id="MF_00265"/>
    </source>
</evidence>
<feature type="binding site" evidence="8">
    <location>
        <position position="4"/>
    </location>
    <ligand>
        <name>Mg(2+)</name>
        <dbReference type="ChEBI" id="CHEBI:18420"/>
    </ligand>
</feature>
<feature type="domain" description="PIN" evidence="9">
    <location>
        <begin position="1"/>
        <end position="116"/>
    </location>
</feature>
<evidence type="ECO:0000256" key="6">
    <source>
        <dbReference type="ARBA" id="ARBA00022842"/>
    </source>
</evidence>
<evidence type="ECO:0000256" key="7">
    <source>
        <dbReference type="ARBA" id="ARBA00038093"/>
    </source>
</evidence>
<dbReference type="PANTHER" id="PTHR33653">
    <property type="entry name" value="RIBONUCLEASE VAPC2"/>
    <property type="match status" value="1"/>
</dbReference>
<dbReference type="Gene3D" id="3.40.50.1010">
    <property type="entry name" value="5'-nuclease"/>
    <property type="match status" value="1"/>
</dbReference>